<protein>
    <recommendedName>
        <fullName evidence="2">UPF0235 protein RMCC_5128</fullName>
    </recommendedName>
</protein>
<dbReference type="EMBL" id="BCSY01000079">
    <property type="protein sequence ID" value="GAS98163.1"/>
    <property type="molecule type" value="Genomic_DNA"/>
</dbReference>
<dbReference type="SUPFAM" id="SSF69786">
    <property type="entry name" value="YggU-like"/>
    <property type="match status" value="1"/>
</dbReference>
<gene>
    <name evidence="3" type="ORF">RMCC_5128</name>
</gene>
<dbReference type="Proteomes" id="UP000069443">
    <property type="component" value="Unassembled WGS sequence"/>
</dbReference>
<evidence type="ECO:0000313" key="3">
    <source>
        <dbReference type="EMBL" id="GAS98163.1"/>
    </source>
</evidence>
<dbReference type="HAMAP" id="MF_00634">
    <property type="entry name" value="UPF0235"/>
    <property type="match status" value="1"/>
</dbReference>
<evidence type="ECO:0000256" key="2">
    <source>
        <dbReference type="HAMAP-Rule" id="MF_00634"/>
    </source>
</evidence>
<dbReference type="STRING" id="228230.RMCC_5128"/>
<dbReference type="AlphaFoldDB" id="A0A117IBM5"/>
<comment type="caution">
    <text evidence="3">The sequence shown here is derived from an EMBL/GenBank/DDBJ whole genome shotgun (WGS) entry which is preliminary data.</text>
</comment>
<dbReference type="Pfam" id="PF02594">
    <property type="entry name" value="DUF167"/>
    <property type="match status" value="1"/>
</dbReference>
<reference evidence="4" key="2">
    <citation type="submission" date="2016-02" db="EMBL/GenBank/DDBJ databases">
        <title>Draft genome sequence of five rapidly growing Mycobacterium species.</title>
        <authorList>
            <person name="Katahira K."/>
            <person name="Gotou Y."/>
            <person name="Iida K."/>
            <person name="Ogura Y."/>
            <person name="Hayashi T."/>
        </authorList>
    </citation>
    <scope>NUCLEOTIDE SEQUENCE [LARGE SCALE GENOMIC DNA]</scope>
    <source>
        <strain evidence="4">JCM15298</strain>
    </source>
</reference>
<dbReference type="Gene3D" id="3.30.1200.10">
    <property type="entry name" value="YggU-like"/>
    <property type="match status" value="1"/>
</dbReference>
<dbReference type="GO" id="GO:0005737">
    <property type="term" value="C:cytoplasm"/>
    <property type="evidence" value="ECO:0007669"/>
    <property type="project" value="TreeGrafter"/>
</dbReference>
<dbReference type="InterPro" id="IPR003746">
    <property type="entry name" value="DUF167"/>
</dbReference>
<dbReference type="SMART" id="SM01152">
    <property type="entry name" value="DUF167"/>
    <property type="match status" value="1"/>
</dbReference>
<dbReference type="InterPro" id="IPR036591">
    <property type="entry name" value="YggU-like_sf"/>
</dbReference>
<organism evidence="3 4">
    <name type="scientific">Mycolicibacterium canariasense</name>
    <name type="common">Mycobacterium canariasense</name>
    <dbReference type="NCBI Taxonomy" id="228230"/>
    <lineage>
        <taxon>Bacteria</taxon>
        <taxon>Bacillati</taxon>
        <taxon>Actinomycetota</taxon>
        <taxon>Actinomycetes</taxon>
        <taxon>Mycobacteriales</taxon>
        <taxon>Mycobacteriaceae</taxon>
        <taxon>Mycolicibacterium</taxon>
    </lineage>
</organism>
<accession>A0A117IBM5</accession>
<dbReference type="PANTHER" id="PTHR13420:SF7">
    <property type="entry name" value="UPF0235 PROTEIN C15ORF40"/>
    <property type="match status" value="1"/>
</dbReference>
<proteinExistence type="inferred from homology"/>
<dbReference type="NCBIfam" id="TIGR00251">
    <property type="entry name" value="DUF167 family protein"/>
    <property type="match status" value="1"/>
</dbReference>
<dbReference type="PANTHER" id="PTHR13420">
    <property type="entry name" value="UPF0235 PROTEIN C15ORF40"/>
    <property type="match status" value="1"/>
</dbReference>
<comment type="similarity">
    <text evidence="1 2">Belongs to the UPF0235 family.</text>
</comment>
<sequence>MSFLCRRCVAGVAELLRTAALDSAAVITVNVKPGSKKGPLVQTDADGALTIYVQERAVDGKANEAVIKLLAAHLGVPKTRLQLVSGAGARVKRFRVTP</sequence>
<evidence type="ECO:0000313" key="4">
    <source>
        <dbReference type="Proteomes" id="UP000069443"/>
    </source>
</evidence>
<dbReference type="OrthoDB" id="9801878at2"/>
<keyword evidence="4" id="KW-1185">Reference proteome</keyword>
<name>A0A117IBM5_MYCCR</name>
<evidence type="ECO:0000256" key="1">
    <source>
        <dbReference type="ARBA" id="ARBA00010364"/>
    </source>
</evidence>
<reference evidence="4" key="1">
    <citation type="journal article" date="2016" name="Genome Announc.">
        <title>Draft Genome Sequences of Five Rapidly Growing Mycobacterium Species, M. thermoresistibile, M. fortuitum subsp. acetamidolyticum, M. canariasense, M. brisbanense, and M. novocastrense.</title>
        <authorList>
            <person name="Katahira K."/>
            <person name="Ogura Y."/>
            <person name="Gotoh Y."/>
            <person name="Hayashi T."/>
        </authorList>
    </citation>
    <scope>NUCLEOTIDE SEQUENCE [LARGE SCALE GENOMIC DNA]</scope>
    <source>
        <strain evidence="4">JCM15298</strain>
    </source>
</reference>